<keyword evidence="3" id="KW-1185">Reference proteome</keyword>
<dbReference type="InterPro" id="IPR000225">
    <property type="entry name" value="Armadillo"/>
</dbReference>
<dbReference type="InterPro" id="IPR011989">
    <property type="entry name" value="ARM-like"/>
</dbReference>
<dbReference type="Proteomes" id="UP000193920">
    <property type="component" value="Unassembled WGS sequence"/>
</dbReference>
<protein>
    <submittedName>
        <fullName evidence="2">ARM repeat-containing protein</fullName>
    </submittedName>
</protein>
<name>A0A1Y2DDP7_9FUNG</name>
<dbReference type="PROSITE" id="PS50176">
    <property type="entry name" value="ARM_REPEAT"/>
    <property type="match status" value="1"/>
</dbReference>
<gene>
    <name evidence="2" type="ORF">LY90DRAFT_506477</name>
</gene>
<sequence length="307" mass="34926">MISSSSSLSFNQSNEKKEALLKSIYSSSTPIELIPLNNQTAYGYRAIPKLCYELTSTDGEKRVKSLALLASVLHKPEIAAQGFSFNIIEILLLIIKDDSLIEKQLATKCLYILTSTFIGSHSLVTENTFLILKEELNVNDVDTRKNLYNAFNRICQRDIDEKFSEFLEPHIPAQIKVLAEKCIMVLCHYSTAKIRAYEINLIPKLVKLLAHRKREVRAHSAGALMNISIDNDAKKSISKTNAVTYLLKMLKDEHQDSVLYSLKALTSLSEDYPIRYQLGSKLNEKKYSKSIILNLLIFYKYHLLNID</sequence>
<organism evidence="2 3">
    <name type="scientific">Neocallimastix californiae</name>
    <dbReference type="NCBI Taxonomy" id="1754190"/>
    <lineage>
        <taxon>Eukaryota</taxon>
        <taxon>Fungi</taxon>
        <taxon>Fungi incertae sedis</taxon>
        <taxon>Chytridiomycota</taxon>
        <taxon>Chytridiomycota incertae sedis</taxon>
        <taxon>Neocallimastigomycetes</taxon>
        <taxon>Neocallimastigales</taxon>
        <taxon>Neocallimastigaceae</taxon>
        <taxon>Neocallimastix</taxon>
    </lineage>
</organism>
<dbReference type="PANTHER" id="PTHR15599">
    <property type="entry name" value="RTDR1"/>
    <property type="match status" value="1"/>
</dbReference>
<reference evidence="2 3" key="1">
    <citation type="submission" date="2016-08" db="EMBL/GenBank/DDBJ databases">
        <title>A Parts List for Fungal Cellulosomes Revealed by Comparative Genomics.</title>
        <authorList>
            <consortium name="DOE Joint Genome Institute"/>
            <person name="Haitjema C.H."/>
            <person name="Gilmore S.P."/>
            <person name="Henske J.K."/>
            <person name="Solomon K.V."/>
            <person name="De Groot R."/>
            <person name="Kuo A."/>
            <person name="Mondo S.J."/>
            <person name="Salamov A.A."/>
            <person name="Labutti K."/>
            <person name="Zhao Z."/>
            <person name="Chiniquy J."/>
            <person name="Barry K."/>
            <person name="Brewer H.M."/>
            <person name="Purvine S.O."/>
            <person name="Wright A.T."/>
            <person name="Boxma B."/>
            <person name="Van Alen T."/>
            <person name="Hackstein J.H."/>
            <person name="Baker S.E."/>
            <person name="Grigoriev I.V."/>
            <person name="O'Malley M.A."/>
        </authorList>
    </citation>
    <scope>NUCLEOTIDE SEQUENCE [LARGE SCALE GENOMIC DNA]</scope>
    <source>
        <strain evidence="2 3">G1</strain>
    </source>
</reference>
<dbReference type="Gene3D" id="1.25.10.10">
    <property type="entry name" value="Leucine-rich Repeat Variant"/>
    <property type="match status" value="1"/>
</dbReference>
<dbReference type="SUPFAM" id="SSF48371">
    <property type="entry name" value="ARM repeat"/>
    <property type="match status" value="1"/>
</dbReference>
<dbReference type="EMBL" id="MCOG01000070">
    <property type="protein sequence ID" value="ORY57327.1"/>
    <property type="molecule type" value="Genomic_DNA"/>
</dbReference>
<accession>A0A1Y2DDP7</accession>
<dbReference type="PANTHER" id="PTHR15599:SF1">
    <property type="entry name" value="RADIAL SPOKE HEAD 14 HOMOLOG"/>
    <property type="match status" value="1"/>
</dbReference>
<evidence type="ECO:0000313" key="2">
    <source>
        <dbReference type="EMBL" id="ORY57327.1"/>
    </source>
</evidence>
<feature type="repeat" description="ARM" evidence="1">
    <location>
        <begin position="200"/>
        <end position="242"/>
    </location>
</feature>
<dbReference type="InterPro" id="IPR042856">
    <property type="entry name" value="RSP14"/>
</dbReference>
<evidence type="ECO:0000313" key="3">
    <source>
        <dbReference type="Proteomes" id="UP000193920"/>
    </source>
</evidence>
<evidence type="ECO:0000256" key="1">
    <source>
        <dbReference type="PROSITE-ProRule" id="PRU00259"/>
    </source>
</evidence>
<dbReference type="AlphaFoldDB" id="A0A1Y2DDP7"/>
<proteinExistence type="predicted"/>
<comment type="caution">
    <text evidence="2">The sequence shown here is derived from an EMBL/GenBank/DDBJ whole genome shotgun (WGS) entry which is preliminary data.</text>
</comment>
<dbReference type="STRING" id="1754190.A0A1Y2DDP7"/>
<dbReference type="OrthoDB" id="409644at2759"/>
<dbReference type="InterPro" id="IPR016024">
    <property type="entry name" value="ARM-type_fold"/>
</dbReference>